<feature type="signal peptide" evidence="1">
    <location>
        <begin position="1"/>
        <end position="21"/>
    </location>
</feature>
<dbReference type="PROSITE" id="PS50206">
    <property type="entry name" value="RHODANESE_3"/>
    <property type="match status" value="1"/>
</dbReference>
<dbReference type="CDD" id="cd00158">
    <property type="entry name" value="RHOD"/>
    <property type="match status" value="1"/>
</dbReference>
<dbReference type="InterPro" id="IPR001763">
    <property type="entry name" value="Rhodanese-like_dom"/>
</dbReference>
<organism evidence="3 4">
    <name type="scientific">Azoarcus sp. (strain BH72)</name>
    <dbReference type="NCBI Taxonomy" id="418699"/>
    <lineage>
        <taxon>Bacteria</taxon>
        <taxon>Pseudomonadati</taxon>
        <taxon>Pseudomonadota</taxon>
        <taxon>Betaproteobacteria</taxon>
        <taxon>Rhodocyclales</taxon>
        <taxon>Zoogloeaceae</taxon>
        <taxon>Azoarcus</taxon>
    </lineage>
</organism>
<feature type="domain" description="Rhodanese" evidence="2">
    <location>
        <begin position="55"/>
        <end position="142"/>
    </location>
</feature>
<evidence type="ECO:0000313" key="3">
    <source>
        <dbReference type="EMBL" id="CAL94965.1"/>
    </source>
</evidence>
<reference evidence="3 4" key="1">
    <citation type="journal article" date="2006" name="Nat. Biotechnol.">
        <title>Complete genome of the mutualistic, N2-fixing grass endophyte Azoarcus sp. strain BH72.</title>
        <authorList>
            <person name="Krause A."/>
            <person name="Ramakumar A."/>
            <person name="Bartels D."/>
            <person name="Battistoni F."/>
            <person name="Bekel T."/>
            <person name="Boch J."/>
            <person name="Boehm M."/>
            <person name="Friedrich F."/>
            <person name="Hurek T."/>
            <person name="Krause L."/>
            <person name="Linke B."/>
            <person name="McHardy A.C."/>
            <person name="Sarkar A."/>
            <person name="Schneiker S."/>
            <person name="Syed A.A."/>
            <person name="Thauer R."/>
            <person name="Vorhoelter F.-J."/>
            <person name="Weidner S."/>
            <person name="Puehler A."/>
            <person name="Reinhold-Hurek B."/>
            <person name="Kaiser O."/>
            <person name="Goesmann A."/>
        </authorList>
    </citation>
    <scope>NUCLEOTIDE SEQUENCE [LARGE SCALE GENOMIC DNA]</scope>
    <source>
        <strain evidence="3 4">BH72</strain>
    </source>
</reference>
<sequence length="159" mass="16778">MKSKISMLAFALAAVSPLAFAQNAAPAASATPAAAAWKYTSPKLDRAAIDKLLRTPDKVVFIDVRQPDEVSKIGGFPVYLSIQAGDLEKQLAYIPRERRVVTLSNHAGRAGAAADLLASKGFKVAGAVGVQNYEEEGGTLTKIAPRANREAASAEATRR</sequence>
<dbReference type="STRING" id="62928.azo2348"/>
<dbReference type="HOGENOM" id="CLU_136110_0_0_4"/>
<dbReference type="AlphaFoldDB" id="A1K810"/>
<dbReference type="SUPFAM" id="SSF52821">
    <property type="entry name" value="Rhodanese/Cell cycle control phosphatase"/>
    <property type="match status" value="1"/>
</dbReference>
<dbReference type="eggNOG" id="COG0607">
    <property type="taxonomic scope" value="Bacteria"/>
</dbReference>
<feature type="chain" id="PRO_5002636119" evidence="1">
    <location>
        <begin position="22"/>
        <end position="159"/>
    </location>
</feature>
<proteinExistence type="predicted"/>
<accession>A1K810</accession>
<protein>
    <submittedName>
        <fullName evidence="3">Hypothetical Rhodanese sulfurtransferase protein</fullName>
    </submittedName>
</protein>
<dbReference type="Gene3D" id="3.40.250.10">
    <property type="entry name" value="Rhodanese-like domain"/>
    <property type="match status" value="1"/>
</dbReference>
<dbReference type="Proteomes" id="UP000002588">
    <property type="component" value="Chromosome"/>
</dbReference>
<dbReference type="InterPro" id="IPR036873">
    <property type="entry name" value="Rhodanese-like_dom_sf"/>
</dbReference>
<dbReference type="KEGG" id="azo:azo2348"/>
<keyword evidence="4" id="KW-1185">Reference proteome</keyword>
<keyword evidence="1" id="KW-0732">Signal</keyword>
<evidence type="ECO:0000313" key="4">
    <source>
        <dbReference type="Proteomes" id="UP000002588"/>
    </source>
</evidence>
<evidence type="ECO:0000256" key="1">
    <source>
        <dbReference type="SAM" id="SignalP"/>
    </source>
</evidence>
<evidence type="ECO:0000259" key="2">
    <source>
        <dbReference type="PROSITE" id="PS50206"/>
    </source>
</evidence>
<gene>
    <name evidence="3" type="ordered locus">azo2348</name>
</gene>
<dbReference type="RefSeq" id="WP_011766079.1">
    <property type="nucleotide sequence ID" value="NC_008702.1"/>
</dbReference>
<name>A1K810_AZOSB</name>
<dbReference type="EMBL" id="AM406670">
    <property type="protein sequence ID" value="CAL94965.1"/>
    <property type="molecule type" value="Genomic_DNA"/>
</dbReference>